<protein>
    <submittedName>
        <fullName evidence="2">Nucleotide pyrophosphohydrolase</fullName>
    </submittedName>
</protein>
<dbReference type="PANTHER" id="PTHR30522">
    <property type="entry name" value="NUCLEOSIDE TRIPHOSPHATE PYROPHOSPHOHYDROLASE"/>
    <property type="match status" value="1"/>
</dbReference>
<name>A0A2T4CZ00_9GAMM</name>
<dbReference type="GO" id="GO:0047429">
    <property type="term" value="F:nucleoside triphosphate diphosphatase activity"/>
    <property type="evidence" value="ECO:0007669"/>
    <property type="project" value="InterPro"/>
</dbReference>
<dbReference type="GO" id="GO:0046047">
    <property type="term" value="P:TTP catabolic process"/>
    <property type="evidence" value="ECO:0007669"/>
    <property type="project" value="TreeGrafter"/>
</dbReference>
<dbReference type="FunFam" id="1.10.287.1080:FF:000003">
    <property type="entry name" value="Nucleoside triphosphate pyrophosphohydrolase"/>
    <property type="match status" value="1"/>
</dbReference>
<gene>
    <name evidence="2" type="ORF">C9940_01035</name>
</gene>
<proteinExistence type="predicted"/>
<dbReference type="GO" id="GO:0046081">
    <property type="term" value="P:dUTP catabolic process"/>
    <property type="evidence" value="ECO:0007669"/>
    <property type="project" value="TreeGrafter"/>
</dbReference>
<dbReference type="GO" id="GO:0006203">
    <property type="term" value="P:dGTP catabolic process"/>
    <property type="evidence" value="ECO:0007669"/>
    <property type="project" value="TreeGrafter"/>
</dbReference>
<dbReference type="Pfam" id="PF03819">
    <property type="entry name" value="MazG"/>
    <property type="match status" value="1"/>
</dbReference>
<comment type="caution">
    <text evidence="2">The sequence shown here is derived from an EMBL/GenBank/DDBJ whole genome shotgun (WGS) entry which is preliminary data.</text>
</comment>
<dbReference type="GO" id="GO:0046052">
    <property type="term" value="P:UTP catabolic process"/>
    <property type="evidence" value="ECO:0007669"/>
    <property type="project" value="TreeGrafter"/>
</dbReference>
<dbReference type="GO" id="GO:0046061">
    <property type="term" value="P:dATP catabolic process"/>
    <property type="evidence" value="ECO:0007669"/>
    <property type="project" value="TreeGrafter"/>
</dbReference>
<evidence type="ECO:0000259" key="1">
    <source>
        <dbReference type="Pfam" id="PF03819"/>
    </source>
</evidence>
<dbReference type="InterPro" id="IPR011551">
    <property type="entry name" value="NTP_PyrPHydrolase_MazG"/>
</dbReference>
<dbReference type="AlphaFoldDB" id="A0A2T4CZ00"/>
<feature type="domain" description="NTP pyrophosphohydrolase MazG-like" evidence="1">
    <location>
        <begin position="41"/>
        <end position="99"/>
    </location>
</feature>
<dbReference type="InterPro" id="IPR048011">
    <property type="entry name" value="NTP-PPase_MazG-like_C"/>
</dbReference>
<dbReference type="InterPro" id="IPR004518">
    <property type="entry name" value="MazG-like_dom"/>
</dbReference>
<organism evidence="2">
    <name type="scientific">Pseudidiomarina aestuarii</name>
    <dbReference type="NCBI Taxonomy" id="624146"/>
    <lineage>
        <taxon>Bacteria</taxon>
        <taxon>Pseudomonadati</taxon>
        <taxon>Pseudomonadota</taxon>
        <taxon>Gammaproteobacteria</taxon>
        <taxon>Alteromonadales</taxon>
        <taxon>Idiomarinaceae</taxon>
        <taxon>Pseudidiomarina</taxon>
    </lineage>
</organism>
<dbReference type="GO" id="GO:0046076">
    <property type="term" value="P:dTTP catabolic process"/>
    <property type="evidence" value="ECO:0007669"/>
    <property type="project" value="TreeGrafter"/>
</dbReference>
<dbReference type="Gene3D" id="1.10.287.1080">
    <property type="entry name" value="MazG-like"/>
    <property type="match status" value="1"/>
</dbReference>
<dbReference type="SUPFAM" id="SSF101386">
    <property type="entry name" value="all-alpha NTP pyrophosphatases"/>
    <property type="match status" value="1"/>
</dbReference>
<accession>A0A2T4CZ00</accession>
<reference evidence="2" key="1">
    <citation type="submission" date="2018-03" db="EMBL/GenBank/DDBJ databases">
        <title>Cross-interface Injection: A General Nanoliter Liquid Handling Method Applied to Single Cells Genome Amplification Automated Nanoliter Liquid Handling Applied to Single Cell Multiple Displacement Amplification.</title>
        <authorList>
            <person name="Yun J."/>
            <person name="Xu P."/>
            <person name="Xu J."/>
            <person name="Dai X."/>
            <person name="Wang Y."/>
            <person name="Zheng X."/>
            <person name="Cao C."/>
            <person name="Yi Q."/>
            <person name="Zhu Y."/>
            <person name="Wang L."/>
            <person name="Dong Z."/>
            <person name="Huang Y."/>
            <person name="Huang L."/>
            <person name="Du W."/>
        </authorList>
    </citation>
    <scope>NUCLEOTIDE SEQUENCE [LARGE SCALE GENOMIC DNA]</scope>
    <source>
        <strain evidence="2">Z-D3-2</strain>
    </source>
</reference>
<keyword evidence="2" id="KW-0378">Hydrolase</keyword>
<sequence length="138" mass="15646">MDKTSLLNTADKQLPALRYAVELQKTAATVGFDWPHIDGVIAKIHEELDEVAAELDDADPKKLQEEIGDLLFAITNLARHLDVDPEQAIEQCNQKFLRRFQFIETQIIQQGKSLQTASLDELDALWDEAKLSDKKNED</sequence>
<evidence type="ECO:0000313" key="2">
    <source>
        <dbReference type="EMBL" id="PTB86790.1"/>
    </source>
</evidence>
<dbReference type="PANTHER" id="PTHR30522:SF0">
    <property type="entry name" value="NUCLEOSIDE TRIPHOSPHATE PYROPHOSPHOHYDROLASE"/>
    <property type="match status" value="1"/>
</dbReference>
<dbReference type="EMBL" id="PYVN01000005">
    <property type="protein sequence ID" value="PTB86790.1"/>
    <property type="molecule type" value="Genomic_DNA"/>
</dbReference>
<dbReference type="CDD" id="cd11529">
    <property type="entry name" value="NTP-PPase_MazG_Cterm"/>
    <property type="match status" value="1"/>
</dbReference>